<feature type="domain" description="Protein kinase" evidence="1">
    <location>
        <begin position="1"/>
        <end position="131"/>
    </location>
</feature>
<dbReference type="InParanoid" id="A0A067PGM5"/>
<dbReference type="InterPro" id="IPR000719">
    <property type="entry name" value="Prot_kinase_dom"/>
</dbReference>
<dbReference type="OrthoDB" id="3250441at2759"/>
<dbReference type="SUPFAM" id="SSF56112">
    <property type="entry name" value="Protein kinase-like (PK-like)"/>
    <property type="match status" value="1"/>
</dbReference>
<dbReference type="Proteomes" id="UP000027265">
    <property type="component" value="Unassembled WGS sequence"/>
</dbReference>
<accession>A0A067PGM5</accession>
<dbReference type="HOGENOM" id="CLU_013871_0_2_1"/>
<dbReference type="Pfam" id="PF06293">
    <property type="entry name" value="Kdo"/>
    <property type="match status" value="1"/>
</dbReference>
<organism evidence="2 3">
    <name type="scientific">Jaapia argillacea MUCL 33604</name>
    <dbReference type="NCBI Taxonomy" id="933084"/>
    <lineage>
        <taxon>Eukaryota</taxon>
        <taxon>Fungi</taxon>
        <taxon>Dikarya</taxon>
        <taxon>Basidiomycota</taxon>
        <taxon>Agaricomycotina</taxon>
        <taxon>Agaricomycetes</taxon>
        <taxon>Agaricomycetidae</taxon>
        <taxon>Jaapiales</taxon>
        <taxon>Jaapiaceae</taxon>
        <taxon>Jaapia</taxon>
    </lineage>
</organism>
<dbReference type="InterPro" id="IPR011009">
    <property type="entry name" value="Kinase-like_dom_sf"/>
</dbReference>
<proteinExistence type="predicted"/>
<dbReference type="GO" id="GO:0005524">
    <property type="term" value="F:ATP binding"/>
    <property type="evidence" value="ECO:0007669"/>
    <property type="project" value="InterPro"/>
</dbReference>
<feature type="non-terminal residue" evidence="2">
    <location>
        <position position="131"/>
    </location>
</feature>
<keyword evidence="3" id="KW-1185">Reference proteome</keyword>
<gene>
    <name evidence="2" type="ORF">JAAARDRAFT_93663</name>
</gene>
<name>A0A067PGM5_9AGAM</name>
<dbReference type="GO" id="GO:0004672">
    <property type="term" value="F:protein kinase activity"/>
    <property type="evidence" value="ECO:0007669"/>
    <property type="project" value="InterPro"/>
</dbReference>
<evidence type="ECO:0000313" key="2">
    <source>
        <dbReference type="EMBL" id="KDQ49636.1"/>
    </source>
</evidence>
<reference evidence="3" key="1">
    <citation type="journal article" date="2014" name="Proc. Natl. Acad. Sci. U.S.A.">
        <title>Extensive sampling of basidiomycete genomes demonstrates inadequacy of the white-rot/brown-rot paradigm for wood decay fungi.</title>
        <authorList>
            <person name="Riley R."/>
            <person name="Salamov A.A."/>
            <person name="Brown D.W."/>
            <person name="Nagy L.G."/>
            <person name="Floudas D."/>
            <person name="Held B.W."/>
            <person name="Levasseur A."/>
            <person name="Lombard V."/>
            <person name="Morin E."/>
            <person name="Otillar R."/>
            <person name="Lindquist E.A."/>
            <person name="Sun H."/>
            <person name="LaButti K.M."/>
            <person name="Schmutz J."/>
            <person name="Jabbour D."/>
            <person name="Luo H."/>
            <person name="Baker S.E."/>
            <person name="Pisabarro A.G."/>
            <person name="Walton J.D."/>
            <person name="Blanchette R.A."/>
            <person name="Henrissat B."/>
            <person name="Martin F."/>
            <person name="Cullen D."/>
            <person name="Hibbett D.S."/>
            <person name="Grigoriev I.V."/>
        </authorList>
    </citation>
    <scope>NUCLEOTIDE SEQUENCE [LARGE SCALE GENOMIC DNA]</scope>
    <source>
        <strain evidence="3">MUCL 33604</strain>
    </source>
</reference>
<protein>
    <recommendedName>
        <fullName evidence="1">Protein kinase domain-containing protein</fullName>
    </recommendedName>
</protein>
<dbReference type="Gene3D" id="1.10.510.10">
    <property type="entry name" value="Transferase(Phosphotransferase) domain 1"/>
    <property type="match status" value="1"/>
</dbReference>
<evidence type="ECO:0000313" key="3">
    <source>
        <dbReference type="Proteomes" id="UP000027265"/>
    </source>
</evidence>
<sequence>SLFRAKFGDNIVLVKFCENYSERAHRKLANSGLAPSLYYCSKIRGGIFMVIMEFVESYDAHHQFIDQQLPQDVMNDVKDAIQQMHDIGLVFGDLRRPNIMVEKAAGTGFRAMLVDFDWAGDHDQAKYPAAL</sequence>
<feature type="non-terminal residue" evidence="2">
    <location>
        <position position="1"/>
    </location>
</feature>
<dbReference type="PROSITE" id="PS50011">
    <property type="entry name" value="PROTEIN_KINASE_DOM"/>
    <property type="match status" value="1"/>
</dbReference>
<evidence type="ECO:0000259" key="1">
    <source>
        <dbReference type="PROSITE" id="PS50011"/>
    </source>
</evidence>
<dbReference type="AlphaFoldDB" id="A0A067PGM5"/>
<dbReference type="EMBL" id="KL197777">
    <property type="protein sequence ID" value="KDQ49636.1"/>
    <property type="molecule type" value="Genomic_DNA"/>
</dbReference>